<evidence type="ECO:0000256" key="3">
    <source>
        <dbReference type="ARBA" id="ARBA00022692"/>
    </source>
</evidence>
<feature type="domain" description="Prepilin type IV endopeptidase peptidase" evidence="7">
    <location>
        <begin position="8"/>
        <end position="89"/>
    </location>
</feature>
<keyword evidence="9" id="KW-1185">Reference proteome</keyword>
<dbReference type="eggNOG" id="arCOG02298">
    <property type="taxonomic scope" value="Archaea"/>
</dbReference>
<feature type="transmembrane region" description="Helical" evidence="6">
    <location>
        <begin position="50"/>
        <end position="68"/>
    </location>
</feature>
<dbReference type="OrthoDB" id="19094at2157"/>
<dbReference type="EMBL" id="CP001787">
    <property type="protein sequence ID" value="ACX72366.1"/>
    <property type="molecule type" value="Genomic_DNA"/>
</dbReference>
<reference evidence="8" key="1">
    <citation type="submission" date="2009-10" db="EMBL/GenBank/DDBJ databases">
        <title>Complete sequence of chromosome of Methanocaldococcus vulcanius M7.</title>
        <authorList>
            <consortium name="US DOE Joint Genome Institute"/>
            <person name="Lucas S."/>
            <person name="Copeland A."/>
            <person name="Lapidus A."/>
            <person name="Glavina del Rio T."/>
            <person name="Dalin E."/>
            <person name="Tice H."/>
            <person name="Bruce D."/>
            <person name="Goodwin L."/>
            <person name="Pitluck S."/>
            <person name="Lcollab F.I."/>
            <person name="Brettin T."/>
            <person name="Detter J.C."/>
            <person name="Han C."/>
            <person name="Tapia R."/>
            <person name="Kuske C.R."/>
            <person name="Schmutz J."/>
            <person name="Larimer F."/>
            <person name="Land M."/>
            <person name="Hauser L."/>
            <person name="Kyrpides N."/>
            <person name="Ovchinikova G."/>
            <person name="Sieprawska-Lupa M."/>
            <person name="Whitman W.B."/>
            <person name="Woyke T."/>
        </authorList>
    </citation>
    <scope>NUCLEOTIDE SEQUENCE [LARGE SCALE GENOMIC DNA]</scope>
    <source>
        <strain evidence="8">M7</strain>
    </source>
</reference>
<dbReference type="RefSeq" id="WP_015732587.1">
    <property type="nucleotide sequence ID" value="NC_013407.1"/>
</dbReference>
<dbReference type="Gene3D" id="6.10.250.3240">
    <property type="match status" value="1"/>
</dbReference>
<evidence type="ECO:0000256" key="5">
    <source>
        <dbReference type="ARBA" id="ARBA00023136"/>
    </source>
</evidence>
<dbReference type="GO" id="GO:0005886">
    <property type="term" value="C:plasma membrane"/>
    <property type="evidence" value="ECO:0007669"/>
    <property type="project" value="UniProtKB-SubCell"/>
</dbReference>
<dbReference type="InterPro" id="IPR000045">
    <property type="entry name" value="Prepilin_IV_endopep_pep"/>
</dbReference>
<dbReference type="KEGG" id="mvu:Metvu_0507"/>
<dbReference type="PANTHER" id="PTHR36506:SF1">
    <property type="entry name" value="PREFLAGELLIN PEPTIDASE"/>
    <property type="match status" value="1"/>
</dbReference>
<keyword evidence="4 6" id="KW-1133">Transmembrane helix</keyword>
<sequence>MDLGYIYGLICSIYGAFEDWKKREVNDFLWLSMLWIGAFIHVLYGLSNLLVFFIEVLAIFLITISVKFERFSKIGYCGIFLFIISAFLFKSYFALSFLIFYIIGIFLYYANLMGGGDCKFLMGVSYLKGLIFTFVIFLNAIIFVIPYCVVILLTNIKKGNYKKLKLKHFPLLLIAIKKDIKDVKKFETIMGDDENLSLLPKINEEEEKTYKGEVWATPQLPFLVFICISYIIYMLYPQPIIFDLLKLVMFG</sequence>
<feature type="transmembrane region" description="Helical" evidence="6">
    <location>
        <begin position="80"/>
        <end position="110"/>
    </location>
</feature>
<keyword evidence="5 6" id="KW-0472">Membrane</keyword>
<gene>
    <name evidence="8" type="ordered locus">Metvu_0507</name>
</gene>
<feature type="transmembrane region" description="Helical" evidence="6">
    <location>
        <begin position="130"/>
        <end position="153"/>
    </location>
</feature>
<feature type="transmembrane region" description="Helical" evidence="6">
    <location>
        <begin position="28"/>
        <end position="44"/>
    </location>
</feature>
<evidence type="ECO:0000256" key="6">
    <source>
        <dbReference type="SAM" id="Phobius"/>
    </source>
</evidence>
<organism evidence="8 9">
    <name type="scientific">Methanocaldococcus vulcanius (strain ATCC 700851 / DSM 12094 / M7)</name>
    <name type="common">Methanococcus vulcanius</name>
    <dbReference type="NCBI Taxonomy" id="579137"/>
    <lineage>
        <taxon>Archaea</taxon>
        <taxon>Methanobacteriati</taxon>
        <taxon>Methanobacteriota</taxon>
        <taxon>Methanomada group</taxon>
        <taxon>Methanococci</taxon>
        <taxon>Methanococcales</taxon>
        <taxon>Methanocaldococcaceae</taxon>
        <taxon>Methanocaldococcus</taxon>
    </lineage>
</organism>
<accession>C9RFL4</accession>
<proteinExistence type="predicted"/>
<evidence type="ECO:0000313" key="8">
    <source>
        <dbReference type="EMBL" id="ACX72366.1"/>
    </source>
</evidence>
<evidence type="ECO:0000256" key="4">
    <source>
        <dbReference type="ARBA" id="ARBA00022989"/>
    </source>
</evidence>
<protein>
    <submittedName>
        <fullName evidence="8">Peptidase A24B, FlaK domain protein</fullName>
    </submittedName>
</protein>
<dbReference type="GO" id="GO:0004190">
    <property type="term" value="F:aspartic-type endopeptidase activity"/>
    <property type="evidence" value="ECO:0007669"/>
    <property type="project" value="InterPro"/>
</dbReference>
<evidence type="ECO:0000256" key="1">
    <source>
        <dbReference type="ARBA" id="ARBA00004651"/>
    </source>
</evidence>
<evidence type="ECO:0000259" key="7">
    <source>
        <dbReference type="Pfam" id="PF01478"/>
    </source>
</evidence>
<dbReference type="InterPro" id="IPR052218">
    <property type="entry name" value="Preflagellin_Peptidase"/>
</dbReference>
<keyword evidence="2" id="KW-1003">Cell membrane</keyword>
<dbReference type="Pfam" id="PF01478">
    <property type="entry name" value="Peptidase_A24"/>
    <property type="match status" value="1"/>
</dbReference>
<dbReference type="AlphaFoldDB" id="C9RFL4"/>
<evidence type="ECO:0000256" key="2">
    <source>
        <dbReference type="ARBA" id="ARBA00022475"/>
    </source>
</evidence>
<dbReference type="PANTHER" id="PTHR36506">
    <property type="entry name" value="PREFLAGELLIN PEPTIDASE"/>
    <property type="match status" value="1"/>
</dbReference>
<comment type="subcellular location">
    <subcellularLocation>
        <location evidence="1">Cell membrane</location>
        <topology evidence="1">Multi-pass membrane protein</topology>
    </subcellularLocation>
</comment>
<dbReference type="GeneID" id="8512840"/>
<dbReference type="STRING" id="579137.Metvu_0507"/>
<dbReference type="HOGENOM" id="CLU_999708_0_0_2"/>
<keyword evidence="3 6" id="KW-0812">Transmembrane</keyword>
<evidence type="ECO:0000313" key="9">
    <source>
        <dbReference type="Proteomes" id="UP000002063"/>
    </source>
</evidence>
<dbReference type="Proteomes" id="UP000002063">
    <property type="component" value="Chromosome"/>
</dbReference>
<feature type="transmembrane region" description="Helical" evidence="6">
    <location>
        <begin position="220"/>
        <end position="236"/>
    </location>
</feature>
<name>C9RFL4_METVM</name>